<dbReference type="GO" id="GO:0005739">
    <property type="term" value="C:mitochondrion"/>
    <property type="evidence" value="ECO:0007669"/>
    <property type="project" value="TreeGrafter"/>
</dbReference>
<comment type="caution">
    <text evidence="2">The sequence shown here is derived from an EMBL/GenBank/DDBJ whole genome shotgun (WGS) entry which is preliminary data.</text>
</comment>
<dbReference type="Pfam" id="PF09849">
    <property type="entry name" value="DUF2076"/>
    <property type="match status" value="1"/>
</dbReference>
<feature type="compositionally biased region" description="Low complexity" evidence="1">
    <location>
        <begin position="27"/>
        <end position="48"/>
    </location>
</feature>
<evidence type="ECO:0008006" key="4">
    <source>
        <dbReference type="Google" id="ProtNLM"/>
    </source>
</evidence>
<feature type="region of interest" description="Disordered" evidence="1">
    <location>
        <begin position="80"/>
        <end position="110"/>
    </location>
</feature>
<proteinExistence type="predicted"/>
<evidence type="ECO:0000313" key="3">
    <source>
        <dbReference type="Proteomes" id="UP000812966"/>
    </source>
</evidence>
<protein>
    <recommendedName>
        <fullName evidence="4">CHCH domain-containing protein</fullName>
    </recommendedName>
</protein>
<keyword evidence="3" id="KW-1185">Reference proteome</keyword>
<dbReference type="AlphaFoldDB" id="A0A8K0JIK7"/>
<feature type="region of interest" description="Disordered" evidence="1">
    <location>
        <begin position="1"/>
        <end position="56"/>
    </location>
</feature>
<sequence length="153" mass="15734">MPRQSRSSRPTARAAPAPAPSHQQTRQASTSAYPAQAAPAGHAVPPQAMGQQRQPGMLAGIASTAAGVASGSVIGHGISNMLFGGSNHAAPPPPAELPAQSQAPANFQNQSQGATCSIEARDFTKCLDATNDYQSCSYYLEALKACQQAAARY</sequence>
<dbReference type="PANTHER" id="PTHR13523">
    <property type="entry name" value="COILED-COIL-HELIX-COILED-COIL-HELIX DOMAIN CONTAINING 2/NUR77"/>
    <property type="match status" value="1"/>
</dbReference>
<organism evidence="2 3">
    <name type="scientific">Filobasidium floriforme</name>
    <dbReference type="NCBI Taxonomy" id="5210"/>
    <lineage>
        <taxon>Eukaryota</taxon>
        <taxon>Fungi</taxon>
        <taxon>Dikarya</taxon>
        <taxon>Basidiomycota</taxon>
        <taxon>Agaricomycotina</taxon>
        <taxon>Tremellomycetes</taxon>
        <taxon>Filobasidiales</taxon>
        <taxon>Filobasidiaceae</taxon>
        <taxon>Filobasidium</taxon>
    </lineage>
</organism>
<dbReference type="Proteomes" id="UP000812966">
    <property type="component" value="Unassembled WGS sequence"/>
</dbReference>
<dbReference type="GO" id="GO:0007005">
    <property type="term" value="P:mitochondrion organization"/>
    <property type="evidence" value="ECO:0007669"/>
    <property type="project" value="InterPro"/>
</dbReference>
<dbReference type="PANTHER" id="PTHR13523:SF2">
    <property type="entry name" value="COILED-COIL-HELIX-COILED-COIL-HELIX DOMAIN CONTAINING 2, ISOFORM A-RELATED"/>
    <property type="match status" value="1"/>
</dbReference>
<accession>A0A8K0JIK7</accession>
<dbReference type="InterPro" id="IPR018648">
    <property type="entry name" value="DUF2076"/>
</dbReference>
<reference evidence="2" key="1">
    <citation type="submission" date="2020-04" db="EMBL/GenBank/DDBJ databases">
        <title>Analysis of mating type loci in Filobasidium floriforme.</title>
        <authorList>
            <person name="Nowrousian M."/>
        </authorList>
    </citation>
    <scope>NUCLEOTIDE SEQUENCE</scope>
    <source>
        <strain evidence="2">CBS 6242</strain>
    </source>
</reference>
<name>A0A8K0JIK7_9TREE</name>
<gene>
    <name evidence="2" type="ORF">FFLO_05241</name>
</gene>
<evidence type="ECO:0000256" key="1">
    <source>
        <dbReference type="SAM" id="MobiDB-lite"/>
    </source>
</evidence>
<dbReference type="EMBL" id="JABELV010000127">
    <property type="protein sequence ID" value="KAG7530126.1"/>
    <property type="molecule type" value="Genomic_DNA"/>
</dbReference>
<dbReference type="GO" id="GO:0005634">
    <property type="term" value="C:nucleus"/>
    <property type="evidence" value="ECO:0007669"/>
    <property type="project" value="TreeGrafter"/>
</dbReference>
<evidence type="ECO:0000313" key="2">
    <source>
        <dbReference type="EMBL" id="KAG7530126.1"/>
    </source>
</evidence>
<dbReference type="InterPro" id="IPR055304">
    <property type="entry name" value="CHCHD2/10-like"/>
</dbReference>
<dbReference type="OrthoDB" id="1106148at2759"/>
<feature type="compositionally biased region" description="Low complexity" evidence="1">
    <location>
        <begin position="1"/>
        <end position="16"/>
    </location>
</feature>